<dbReference type="RefSeq" id="WP_316026938.1">
    <property type="nucleotide sequence ID" value="NZ_JAWDIO010000002.1"/>
</dbReference>
<reference evidence="1 2" key="1">
    <citation type="submission" date="2023-10" db="EMBL/GenBank/DDBJ databases">
        <title>Glaciecola aquimarina strain GGW-M5 nov., isolated from a coastal seawater.</title>
        <authorList>
            <person name="Bayburt H."/>
            <person name="Kim J.M."/>
            <person name="Choi B.J."/>
            <person name="Jeon C.O."/>
        </authorList>
    </citation>
    <scope>NUCLEOTIDE SEQUENCE [LARGE SCALE GENOMIC DNA]</scope>
    <source>
        <strain evidence="1 2">KCTC 32108</strain>
    </source>
</reference>
<evidence type="ECO:0000313" key="1">
    <source>
        <dbReference type="EMBL" id="MDU0355398.1"/>
    </source>
</evidence>
<name>A0ABU3SZG5_9ALTE</name>
<organism evidence="1 2">
    <name type="scientific">Paraglaciecola aquimarina</name>
    <dbReference type="NCBI Taxonomy" id="1235557"/>
    <lineage>
        <taxon>Bacteria</taxon>
        <taxon>Pseudomonadati</taxon>
        <taxon>Pseudomonadota</taxon>
        <taxon>Gammaproteobacteria</taxon>
        <taxon>Alteromonadales</taxon>
        <taxon>Alteromonadaceae</taxon>
        <taxon>Paraglaciecola</taxon>
    </lineage>
</organism>
<dbReference type="EMBL" id="JAWDIO010000002">
    <property type="protein sequence ID" value="MDU0355398.1"/>
    <property type="molecule type" value="Genomic_DNA"/>
</dbReference>
<keyword evidence="2" id="KW-1185">Reference proteome</keyword>
<evidence type="ECO:0000313" key="2">
    <source>
        <dbReference type="Proteomes" id="UP001247805"/>
    </source>
</evidence>
<gene>
    <name evidence="1" type="ORF">RS130_17135</name>
</gene>
<sequence>MTNRHYFCLEDKAIPAHQLAASVLDFAHSRQVNKHKLLRSTGIFHEDLTSDKTLSSLQILKLLNNAKSLTPGYDCGFLLGRRLFY</sequence>
<proteinExistence type="predicted"/>
<comment type="caution">
    <text evidence="1">The sequence shown here is derived from an EMBL/GenBank/DDBJ whole genome shotgun (WGS) entry which is preliminary data.</text>
</comment>
<protein>
    <submittedName>
        <fullName evidence="1">Uncharacterized protein</fullName>
    </submittedName>
</protein>
<dbReference type="Proteomes" id="UP001247805">
    <property type="component" value="Unassembled WGS sequence"/>
</dbReference>
<accession>A0ABU3SZG5</accession>